<feature type="binding site" evidence="4 6">
    <location>
        <position position="109"/>
    </location>
    <ligand>
        <name>substrate</name>
    </ligand>
</feature>
<comment type="catalytic activity">
    <reaction evidence="4 7">
        <text>uridine(38/39/40) in tRNA = pseudouridine(38/39/40) in tRNA</text>
        <dbReference type="Rhea" id="RHEA:22376"/>
        <dbReference type="Rhea" id="RHEA-COMP:10085"/>
        <dbReference type="Rhea" id="RHEA-COMP:10087"/>
        <dbReference type="ChEBI" id="CHEBI:65314"/>
        <dbReference type="ChEBI" id="CHEBI:65315"/>
        <dbReference type="EC" id="5.4.99.12"/>
    </reaction>
</comment>
<evidence type="ECO:0000256" key="2">
    <source>
        <dbReference type="ARBA" id="ARBA00022694"/>
    </source>
</evidence>
<evidence type="ECO:0000313" key="10">
    <source>
        <dbReference type="Proteomes" id="UP000044136"/>
    </source>
</evidence>
<gene>
    <name evidence="4 9" type="primary">truA</name>
    <name evidence="9" type="ORF">BN1048_01343</name>
</gene>
<dbReference type="Gene3D" id="3.30.70.580">
    <property type="entry name" value="Pseudouridine synthase I, catalytic domain, N-terminal subdomain"/>
    <property type="match status" value="1"/>
</dbReference>
<dbReference type="SUPFAM" id="SSF55120">
    <property type="entry name" value="Pseudouridine synthase"/>
    <property type="match status" value="1"/>
</dbReference>
<evidence type="ECO:0000259" key="8">
    <source>
        <dbReference type="Pfam" id="PF01416"/>
    </source>
</evidence>
<evidence type="ECO:0000256" key="4">
    <source>
        <dbReference type="HAMAP-Rule" id="MF_00171"/>
    </source>
</evidence>
<dbReference type="HAMAP" id="MF_00171">
    <property type="entry name" value="TruA"/>
    <property type="match status" value="1"/>
</dbReference>
<proteinExistence type="inferred from homology"/>
<evidence type="ECO:0000256" key="1">
    <source>
        <dbReference type="ARBA" id="ARBA00009375"/>
    </source>
</evidence>
<dbReference type="GO" id="GO:0031119">
    <property type="term" value="P:tRNA pseudouridine synthesis"/>
    <property type="evidence" value="ECO:0007669"/>
    <property type="project" value="UniProtKB-UniRule"/>
</dbReference>
<evidence type="ECO:0000256" key="6">
    <source>
        <dbReference type="PIRSR" id="PIRSR001430-2"/>
    </source>
</evidence>
<evidence type="ECO:0000256" key="7">
    <source>
        <dbReference type="RuleBase" id="RU003792"/>
    </source>
</evidence>
<dbReference type="OrthoDB" id="9811823at2"/>
<keyword evidence="3 4" id="KW-0413">Isomerase</keyword>
<feature type="domain" description="Pseudouridine synthase I TruA alpha/beta" evidence="8">
    <location>
        <begin position="141"/>
        <end position="242"/>
    </location>
</feature>
<dbReference type="RefSeq" id="WP_052108862.1">
    <property type="nucleotide sequence ID" value="NZ_CCSE01000001.1"/>
</dbReference>
<dbReference type="InterPro" id="IPR020094">
    <property type="entry name" value="TruA/RsuA/RluB/E/F_N"/>
</dbReference>
<dbReference type="STRING" id="1461582.BN1048_01343"/>
<protein>
    <recommendedName>
        <fullName evidence="4">tRNA pseudouridine synthase A</fullName>
        <ecNumber evidence="4">5.4.99.12</ecNumber>
    </recommendedName>
    <alternativeName>
        <fullName evidence="4">tRNA pseudouridine(38-40) synthase</fullName>
    </alternativeName>
    <alternativeName>
        <fullName evidence="4">tRNA pseudouridylate synthase I</fullName>
    </alternativeName>
    <alternativeName>
        <fullName evidence="4">tRNA-uridine isomerase I</fullName>
    </alternativeName>
</protein>
<dbReference type="AlphaFoldDB" id="A0A078M9M6"/>
<dbReference type="CDD" id="cd02570">
    <property type="entry name" value="PseudoU_synth_EcTruA"/>
    <property type="match status" value="1"/>
</dbReference>
<dbReference type="Pfam" id="PF01416">
    <property type="entry name" value="PseudoU_synth_1"/>
    <property type="match status" value="2"/>
</dbReference>
<dbReference type="PANTHER" id="PTHR11142:SF0">
    <property type="entry name" value="TRNA PSEUDOURIDINE SYNTHASE-LIKE 1"/>
    <property type="match status" value="1"/>
</dbReference>
<evidence type="ECO:0000313" key="9">
    <source>
        <dbReference type="EMBL" id="CEA01356.1"/>
    </source>
</evidence>
<dbReference type="GO" id="GO:0160147">
    <property type="term" value="F:tRNA pseudouridine(38-40) synthase activity"/>
    <property type="evidence" value="ECO:0007669"/>
    <property type="project" value="UniProtKB-EC"/>
</dbReference>
<dbReference type="InterPro" id="IPR020095">
    <property type="entry name" value="PsdUridine_synth_TruA_C"/>
</dbReference>
<feature type="active site" description="Nucleophile" evidence="4 5">
    <location>
        <position position="51"/>
    </location>
</feature>
<dbReference type="Proteomes" id="UP000044136">
    <property type="component" value="Unassembled WGS sequence"/>
</dbReference>
<dbReference type="PIRSF" id="PIRSF001430">
    <property type="entry name" value="tRNA_psdUrid_synth"/>
    <property type="match status" value="1"/>
</dbReference>
<dbReference type="EC" id="5.4.99.12" evidence="4"/>
<dbReference type="GO" id="GO:0003723">
    <property type="term" value="F:RNA binding"/>
    <property type="evidence" value="ECO:0007669"/>
    <property type="project" value="InterPro"/>
</dbReference>
<dbReference type="NCBIfam" id="TIGR00071">
    <property type="entry name" value="hisT_truA"/>
    <property type="match status" value="1"/>
</dbReference>
<dbReference type="InterPro" id="IPR020103">
    <property type="entry name" value="PsdUridine_synth_cat_dom_sf"/>
</dbReference>
<dbReference type="InterPro" id="IPR001406">
    <property type="entry name" value="PsdUridine_synth_TruA"/>
</dbReference>
<evidence type="ECO:0000256" key="5">
    <source>
        <dbReference type="PIRSR" id="PIRSR001430-1"/>
    </source>
</evidence>
<organism evidence="9 10">
    <name type="scientific">Jeotgalicoccus saudimassiliensis</name>
    <dbReference type="NCBI Taxonomy" id="1461582"/>
    <lineage>
        <taxon>Bacteria</taxon>
        <taxon>Bacillati</taxon>
        <taxon>Bacillota</taxon>
        <taxon>Bacilli</taxon>
        <taxon>Bacillales</taxon>
        <taxon>Staphylococcaceae</taxon>
        <taxon>Jeotgalicoccus</taxon>
    </lineage>
</organism>
<dbReference type="FunFam" id="3.30.70.580:FF:000001">
    <property type="entry name" value="tRNA pseudouridine synthase A"/>
    <property type="match status" value="1"/>
</dbReference>
<name>A0A078M9M6_9STAP</name>
<comment type="similarity">
    <text evidence="1 4 7">Belongs to the tRNA pseudouridine synthase TruA family.</text>
</comment>
<comment type="subunit">
    <text evidence="4">Homodimer.</text>
</comment>
<feature type="domain" description="Pseudouridine synthase I TruA alpha/beta" evidence="8">
    <location>
        <begin position="8"/>
        <end position="103"/>
    </location>
</feature>
<keyword evidence="2 4" id="KW-0819">tRNA processing</keyword>
<keyword evidence="10" id="KW-1185">Reference proteome</keyword>
<dbReference type="EMBL" id="CCSE01000001">
    <property type="protein sequence ID" value="CEA01356.1"/>
    <property type="molecule type" value="Genomic_DNA"/>
</dbReference>
<accession>A0A078M9M6</accession>
<reference evidence="9 10" key="1">
    <citation type="submission" date="2014-07" db="EMBL/GenBank/DDBJ databases">
        <authorList>
            <person name="Urmite Genomes Urmite Genomes"/>
        </authorList>
    </citation>
    <scope>NUCLEOTIDE SEQUENCE [LARGE SCALE GENOMIC DNA]</scope>
    <source>
        <strain evidence="9 10">13MG44_air</strain>
    </source>
</reference>
<comment type="function">
    <text evidence="4">Formation of pseudouridine at positions 38, 39 and 40 in the anticodon stem and loop of transfer RNAs.</text>
</comment>
<sequence length="244" mass="28242">MRVAVNISYNGRNFSGFQYQHDYRTVQGTLEKQLKRMHKDFVRIHASSRTDAGVHALEQYFHFDTPIDLEPDKWKFILNRAMPEDILINDVTIAADDFHSRFDATGKTYRYKVYTSVKNPFYDGLKTHYPYELDISLMKEAMAPFIGTHDFTTFSSAKTEIKNKVRTIKTFEVIETDDGFDFVITGTGFLYNMVRILAAYVLECGRGIRTPDTLNMIAAKDRTIIPKTAPAEGLYLEKVWYEKL</sequence>
<comment type="caution">
    <text evidence="4">Lacks conserved residue(s) required for the propagation of feature annotation.</text>
</comment>
<dbReference type="eggNOG" id="COG0101">
    <property type="taxonomic scope" value="Bacteria"/>
</dbReference>
<dbReference type="HOGENOM" id="CLU_014673_0_1_9"/>
<dbReference type="Gene3D" id="3.30.70.660">
    <property type="entry name" value="Pseudouridine synthase I, catalytic domain, C-terminal subdomain"/>
    <property type="match status" value="1"/>
</dbReference>
<evidence type="ECO:0000256" key="3">
    <source>
        <dbReference type="ARBA" id="ARBA00023235"/>
    </source>
</evidence>
<dbReference type="InterPro" id="IPR020097">
    <property type="entry name" value="PsdUridine_synth_TruA_a/b_dom"/>
</dbReference>
<dbReference type="PANTHER" id="PTHR11142">
    <property type="entry name" value="PSEUDOURIDYLATE SYNTHASE"/>
    <property type="match status" value="1"/>
</dbReference>